<keyword evidence="3" id="KW-1185">Reference proteome</keyword>
<organism evidence="2 3">
    <name type="scientific">Prorocentrum cordatum</name>
    <dbReference type="NCBI Taxonomy" id="2364126"/>
    <lineage>
        <taxon>Eukaryota</taxon>
        <taxon>Sar</taxon>
        <taxon>Alveolata</taxon>
        <taxon>Dinophyceae</taxon>
        <taxon>Prorocentrales</taxon>
        <taxon>Prorocentraceae</taxon>
        <taxon>Prorocentrum</taxon>
    </lineage>
</organism>
<gene>
    <name evidence="2" type="ORF">PCOR1329_LOCUS77043</name>
</gene>
<feature type="compositionally biased region" description="Low complexity" evidence="1">
    <location>
        <begin position="19"/>
        <end position="29"/>
    </location>
</feature>
<protein>
    <submittedName>
        <fullName evidence="2">Uncharacterized protein</fullName>
    </submittedName>
</protein>
<feature type="non-terminal residue" evidence="2">
    <location>
        <position position="161"/>
    </location>
</feature>
<reference evidence="2" key="1">
    <citation type="submission" date="2023-10" db="EMBL/GenBank/DDBJ databases">
        <authorList>
            <person name="Chen Y."/>
            <person name="Shah S."/>
            <person name="Dougan E. K."/>
            <person name="Thang M."/>
            <person name="Chan C."/>
        </authorList>
    </citation>
    <scope>NUCLEOTIDE SEQUENCE [LARGE SCALE GENOMIC DNA]</scope>
</reference>
<comment type="caution">
    <text evidence="2">The sequence shown here is derived from an EMBL/GenBank/DDBJ whole genome shotgun (WGS) entry which is preliminary data.</text>
</comment>
<sequence>RSPRRRAVRQRRPAERTRAAAPRDSGARQRQMRSARVRRARAALAPRARRRPLGGPRAAPICSKPTPGGSRGRPRRPWRRGGPRGHAEKTRPPDRGWGGIKAPAPAAAAPAAPPPHRRAAPPFGSGGRSACLAASRRRRTPSRCGSPREPAAGTAAWPSAP</sequence>
<dbReference type="EMBL" id="CAUYUJ010020626">
    <property type="protein sequence ID" value="CAK0899562.1"/>
    <property type="molecule type" value="Genomic_DNA"/>
</dbReference>
<name>A0ABN9XM27_9DINO</name>
<evidence type="ECO:0000256" key="1">
    <source>
        <dbReference type="SAM" id="MobiDB-lite"/>
    </source>
</evidence>
<evidence type="ECO:0000313" key="3">
    <source>
        <dbReference type="Proteomes" id="UP001189429"/>
    </source>
</evidence>
<feature type="compositionally biased region" description="Basic and acidic residues" evidence="1">
    <location>
        <begin position="85"/>
        <end position="94"/>
    </location>
</feature>
<dbReference type="Proteomes" id="UP001189429">
    <property type="component" value="Unassembled WGS sequence"/>
</dbReference>
<feature type="compositionally biased region" description="Basic residues" evidence="1">
    <location>
        <begin position="1"/>
        <end position="11"/>
    </location>
</feature>
<feature type="compositionally biased region" description="Basic residues" evidence="1">
    <location>
        <begin position="72"/>
        <end position="83"/>
    </location>
</feature>
<proteinExistence type="predicted"/>
<feature type="non-terminal residue" evidence="2">
    <location>
        <position position="1"/>
    </location>
</feature>
<feature type="region of interest" description="Disordered" evidence="1">
    <location>
        <begin position="1"/>
        <end position="161"/>
    </location>
</feature>
<feature type="compositionally biased region" description="Basic residues" evidence="1">
    <location>
        <begin position="30"/>
        <end position="52"/>
    </location>
</feature>
<evidence type="ECO:0000313" key="2">
    <source>
        <dbReference type="EMBL" id="CAK0899562.1"/>
    </source>
</evidence>
<accession>A0ABN9XM27</accession>